<organism evidence="4 5">
    <name type="scientific">Aduncisulcus paluster</name>
    <dbReference type="NCBI Taxonomy" id="2918883"/>
    <lineage>
        <taxon>Eukaryota</taxon>
        <taxon>Metamonada</taxon>
        <taxon>Carpediemonas-like organisms</taxon>
        <taxon>Aduncisulcus</taxon>
    </lineage>
</organism>
<keyword evidence="5" id="KW-1185">Reference proteome</keyword>
<comment type="caution">
    <text evidence="4">The sequence shown here is derived from an EMBL/GenBank/DDBJ whole genome shotgun (WGS) entry which is preliminary data.</text>
</comment>
<dbReference type="PANTHER" id="PTHR32347:SF14">
    <property type="entry name" value="EFFLUX SYSTEM COMPONENT YKNX-RELATED"/>
    <property type="match status" value="1"/>
</dbReference>
<feature type="region of interest" description="Disordered" evidence="3">
    <location>
        <begin position="1"/>
        <end position="30"/>
    </location>
</feature>
<dbReference type="EMBL" id="BQXS01000822">
    <property type="protein sequence ID" value="GKT29374.1"/>
    <property type="molecule type" value="Genomic_DNA"/>
</dbReference>
<comment type="subcellular location">
    <subcellularLocation>
        <location evidence="1">Cell envelope</location>
    </subcellularLocation>
</comment>
<sequence length="142" mass="15055">MSRSMVTAPVSGVALRPNSKSGDAKEITSGMSVTEGQPLLSIASLEGLSISAKVDELNINSLQLGQPVTAGGEGKVPTFETTIRLPNLPKDVSKNVRIGMTANMQVETYSNENAIMVPFTAINRDGGKVFLRVKKEDGAIHE</sequence>
<accession>A0ABQ5KD31</accession>
<dbReference type="InterPro" id="IPR050465">
    <property type="entry name" value="UPF0194_transport"/>
</dbReference>
<dbReference type="Proteomes" id="UP001057375">
    <property type="component" value="Unassembled WGS sequence"/>
</dbReference>
<keyword evidence="2" id="KW-0175">Coiled coil</keyword>
<gene>
    <name evidence="4" type="ORF">ADUPG1_001166</name>
</gene>
<evidence type="ECO:0000256" key="1">
    <source>
        <dbReference type="ARBA" id="ARBA00004196"/>
    </source>
</evidence>
<evidence type="ECO:0000313" key="4">
    <source>
        <dbReference type="EMBL" id="GKT29374.1"/>
    </source>
</evidence>
<name>A0ABQ5KD31_9EUKA</name>
<protein>
    <submittedName>
        <fullName evidence="4">Efflux RND transporter periplasmic adaptor subunit</fullName>
    </submittedName>
</protein>
<dbReference type="PANTHER" id="PTHR32347">
    <property type="entry name" value="EFFLUX SYSTEM COMPONENT YKNX-RELATED"/>
    <property type="match status" value="1"/>
</dbReference>
<feature type="non-terminal residue" evidence="4">
    <location>
        <position position="142"/>
    </location>
</feature>
<evidence type="ECO:0000256" key="3">
    <source>
        <dbReference type="SAM" id="MobiDB-lite"/>
    </source>
</evidence>
<proteinExistence type="predicted"/>
<evidence type="ECO:0000256" key="2">
    <source>
        <dbReference type="ARBA" id="ARBA00023054"/>
    </source>
</evidence>
<evidence type="ECO:0000313" key="5">
    <source>
        <dbReference type="Proteomes" id="UP001057375"/>
    </source>
</evidence>
<reference evidence="4" key="1">
    <citation type="submission" date="2022-03" db="EMBL/GenBank/DDBJ databases">
        <title>Draft genome sequence of Aduncisulcus paluster, a free-living microaerophilic Fornicata.</title>
        <authorList>
            <person name="Yuyama I."/>
            <person name="Kume K."/>
            <person name="Tamura T."/>
            <person name="Inagaki Y."/>
            <person name="Hashimoto T."/>
        </authorList>
    </citation>
    <scope>NUCLEOTIDE SEQUENCE</scope>
    <source>
        <strain evidence="4">NY0171</strain>
    </source>
</reference>